<dbReference type="GO" id="GO:0046872">
    <property type="term" value="F:metal ion binding"/>
    <property type="evidence" value="ECO:0007669"/>
    <property type="project" value="UniProtKB-KW"/>
</dbReference>
<keyword evidence="3" id="KW-0548">Nucleotidyltransferase</keyword>
<evidence type="ECO:0000256" key="5">
    <source>
        <dbReference type="ARBA" id="ARBA00022741"/>
    </source>
</evidence>
<comment type="caution">
    <text evidence="9">The sequence shown here is derived from an EMBL/GenBank/DDBJ whole genome shotgun (WGS) entry which is preliminary data.</text>
</comment>
<gene>
    <name evidence="9" type="ORF">G3480_08165</name>
</gene>
<keyword evidence="7" id="KW-0460">Magnesium</keyword>
<accession>A0A6P1DQI1</accession>
<evidence type="ECO:0000313" key="10">
    <source>
        <dbReference type="Proteomes" id="UP000471640"/>
    </source>
</evidence>
<dbReference type="CDD" id="cd05403">
    <property type="entry name" value="NT_KNTase_like"/>
    <property type="match status" value="1"/>
</dbReference>
<feature type="domain" description="Polymerase beta nucleotidyltransferase" evidence="8">
    <location>
        <begin position="39"/>
        <end position="106"/>
    </location>
</feature>
<dbReference type="Proteomes" id="UP000471640">
    <property type="component" value="Unassembled WGS sequence"/>
</dbReference>
<evidence type="ECO:0000259" key="8">
    <source>
        <dbReference type="Pfam" id="PF18765"/>
    </source>
</evidence>
<evidence type="ECO:0000256" key="2">
    <source>
        <dbReference type="ARBA" id="ARBA00022679"/>
    </source>
</evidence>
<dbReference type="GO" id="GO:0005524">
    <property type="term" value="F:ATP binding"/>
    <property type="evidence" value="ECO:0007669"/>
    <property type="project" value="UniProtKB-KW"/>
</dbReference>
<dbReference type="PANTHER" id="PTHR33571">
    <property type="entry name" value="SSL8005 PROTEIN"/>
    <property type="match status" value="1"/>
</dbReference>
<dbReference type="SUPFAM" id="SSF81301">
    <property type="entry name" value="Nucleotidyltransferase"/>
    <property type="match status" value="1"/>
</dbReference>
<keyword evidence="6" id="KW-0067">ATP-binding</keyword>
<dbReference type="InterPro" id="IPR052038">
    <property type="entry name" value="Type-VII_TA_antitoxin"/>
</dbReference>
<reference evidence="9 10" key="2">
    <citation type="submission" date="2020-02" db="EMBL/GenBank/DDBJ databases">
        <title>Genome sequences of Thiorhodococcus mannitoliphagus and Thiorhodococcus minor, purple sulfur photosynthetic bacteria in the gammaproteobacterial family, Chromatiaceae.</title>
        <authorList>
            <person name="Aviles F.A."/>
            <person name="Meyer T.E."/>
            <person name="Kyndt J.A."/>
        </authorList>
    </citation>
    <scope>NUCLEOTIDE SEQUENCE [LARGE SCALE GENOMIC DNA]</scope>
    <source>
        <strain evidence="9 10">DSM 18266</strain>
    </source>
</reference>
<reference evidence="10" key="1">
    <citation type="journal article" date="2020" name="Microbiol. Resour. Announc.">
        <title>Draft Genome Sequences of Thiorhodococcus mannitoliphagus and Thiorhodococcus minor, Purple Sulfur Photosynthetic Bacteria in the Gammaproteobacterial Family Chromatiaceae.</title>
        <authorList>
            <person name="Aviles F.A."/>
            <person name="Meyer T.E."/>
            <person name="Kyndt J.A."/>
        </authorList>
    </citation>
    <scope>NUCLEOTIDE SEQUENCE [LARGE SCALE GENOMIC DNA]</scope>
    <source>
        <strain evidence="10">DSM 18266</strain>
    </source>
</reference>
<evidence type="ECO:0000256" key="4">
    <source>
        <dbReference type="ARBA" id="ARBA00022723"/>
    </source>
</evidence>
<protein>
    <submittedName>
        <fullName evidence="9">Nucleotidyltransferase</fullName>
    </submittedName>
</protein>
<keyword evidence="10" id="KW-1185">Reference proteome</keyword>
<keyword evidence="5" id="KW-0547">Nucleotide-binding</keyword>
<evidence type="ECO:0000256" key="3">
    <source>
        <dbReference type="ARBA" id="ARBA00022695"/>
    </source>
</evidence>
<proteinExistence type="predicted"/>
<dbReference type="EMBL" id="JAAIJR010000025">
    <property type="protein sequence ID" value="NEX20288.1"/>
    <property type="molecule type" value="Genomic_DNA"/>
</dbReference>
<keyword evidence="4" id="KW-0479">Metal-binding</keyword>
<organism evidence="9 10">
    <name type="scientific">Thiorhodococcus mannitoliphagus</name>
    <dbReference type="NCBI Taxonomy" id="329406"/>
    <lineage>
        <taxon>Bacteria</taxon>
        <taxon>Pseudomonadati</taxon>
        <taxon>Pseudomonadota</taxon>
        <taxon>Gammaproteobacteria</taxon>
        <taxon>Chromatiales</taxon>
        <taxon>Chromatiaceae</taxon>
        <taxon>Thiorhodococcus</taxon>
    </lineage>
</organism>
<dbReference type="Gene3D" id="3.30.460.10">
    <property type="entry name" value="Beta Polymerase, domain 2"/>
    <property type="match status" value="1"/>
</dbReference>
<dbReference type="InterPro" id="IPR043519">
    <property type="entry name" value="NT_sf"/>
</dbReference>
<dbReference type="GO" id="GO:0016779">
    <property type="term" value="F:nucleotidyltransferase activity"/>
    <property type="evidence" value="ECO:0007669"/>
    <property type="project" value="UniProtKB-KW"/>
</dbReference>
<comment type="cofactor">
    <cofactor evidence="1">
        <name>Mg(2+)</name>
        <dbReference type="ChEBI" id="CHEBI:18420"/>
    </cofactor>
</comment>
<evidence type="ECO:0000256" key="1">
    <source>
        <dbReference type="ARBA" id="ARBA00001946"/>
    </source>
</evidence>
<keyword evidence="2 9" id="KW-0808">Transferase</keyword>
<sequence length="108" mass="12085">MTRAPNTSHGSHSSQDQVLSTLRQFKASQGDALGILELGIFGSFARGNPTAASDLDIYVTTRTPNPYLLVHIEDAIEDRVRRKVDIVRLRERMNPLLKARIEREGIDV</sequence>
<dbReference type="PANTHER" id="PTHR33571:SF14">
    <property type="entry name" value="PROTEIN ADENYLYLTRANSFERASE MJ0435-RELATED"/>
    <property type="match status" value="1"/>
</dbReference>
<evidence type="ECO:0000256" key="7">
    <source>
        <dbReference type="ARBA" id="ARBA00022842"/>
    </source>
</evidence>
<dbReference type="RefSeq" id="WP_164653390.1">
    <property type="nucleotide sequence ID" value="NZ_JAAIJR010000025.1"/>
</dbReference>
<name>A0A6P1DQI1_9GAMM</name>
<evidence type="ECO:0000313" key="9">
    <source>
        <dbReference type="EMBL" id="NEX20288.1"/>
    </source>
</evidence>
<evidence type="ECO:0000256" key="6">
    <source>
        <dbReference type="ARBA" id="ARBA00022840"/>
    </source>
</evidence>
<dbReference type="Pfam" id="PF18765">
    <property type="entry name" value="Polbeta"/>
    <property type="match status" value="1"/>
</dbReference>
<dbReference type="AlphaFoldDB" id="A0A6P1DQI1"/>
<dbReference type="InterPro" id="IPR041633">
    <property type="entry name" value="Polbeta"/>
</dbReference>